<dbReference type="RefSeq" id="WP_090666668.1">
    <property type="nucleotide sequence ID" value="NZ_CAJNAP010000007.1"/>
</dbReference>
<sequence length="141" mass="15508">MQKRNLKDANSKRSIWPRLVTLAFVLAFATIAVSLLPRGFSEDTSLIGKGTNALLLVHDSNILQSADTMAAMNEIRDEYAGRLELIVADIQTPSGKAFADRNGFQPVALVFYSANGENLQTLYTPQTGASLRQELNRVFGY</sequence>
<reference evidence="1" key="2">
    <citation type="submission" date="2021-02" db="EMBL/GenBank/DDBJ databases">
        <authorList>
            <person name="Han P."/>
        </authorList>
    </citation>
    <scope>NUCLEOTIDE SEQUENCE</scope>
    <source>
        <strain evidence="1">Nitrosomonas nitrosa 18-3D</strain>
    </source>
</reference>
<organism evidence="2 3">
    <name type="scientific">Nitrosomonas nitrosa</name>
    <dbReference type="NCBI Taxonomy" id="52442"/>
    <lineage>
        <taxon>Bacteria</taxon>
        <taxon>Pseudomonadati</taxon>
        <taxon>Pseudomonadota</taxon>
        <taxon>Betaproteobacteria</taxon>
        <taxon>Nitrosomonadales</taxon>
        <taxon>Nitrosomonadaceae</taxon>
        <taxon>Nitrosomonas</taxon>
    </lineage>
</organism>
<name>A0A1I4MQH3_9PROT</name>
<evidence type="ECO:0000313" key="2">
    <source>
        <dbReference type="EMBL" id="SFM05307.1"/>
    </source>
</evidence>
<dbReference type="OrthoDB" id="8546435at2"/>
<evidence type="ECO:0008006" key="4">
    <source>
        <dbReference type="Google" id="ProtNLM"/>
    </source>
</evidence>
<protein>
    <recommendedName>
        <fullName evidence="4">DUF4174 domain-containing protein</fullName>
    </recommendedName>
</protein>
<evidence type="ECO:0000313" key="3">
    <source>
        <dbReference type="Proteomes" id="UP000199561"/>
    </source>
</evidence>
<evidence type="ECO:0000313" key="1">
    <source>
        <dbReference type="EMBL" id="CAE6496968.1"/>
    </source>
</evidence>
<dbReference type="AlphaFoldDB" id="A0A1I4MQH3"/>
<proteinExistence type="predicted"/>
<gene>
    <name evidence="1" type="ORF">NMYAN_150037</name>
    <name evidence="2" type="ORF">SAMN05421880_10541</name>
</gene>
<accession>A0A1I4MQH3</accession>
<dbReference type="EMBL" id="CAJNAP010000007">
    <property type="protein sequence ID" value="CAE6496968.1"/>
    <property type="molecule type" value="Genomic_DNA"/>
</dbReference>
<keyword evidence="3" id="KW-1185">Reference proteome</keyword>
<dbReference type="Proteomes" id="UP000199561">
    <property type="component" value="Unassembled WGS sequence"/>
</dbReference>
<dbReference type="Proteomes" id="UP000601736">
    <property type="component" value="Unassembled WGS sequence"/>
</dbReference>
<dbReference type="EMBL" id="FOUF01000005">
    <property type="protein sequence ID" value="SFM05307.1"/>
    <property type="molecule type" value="Genomic_DNA"/>
</dbReference>
<reference evidence="2 3" key="1">
    <citation type="submission" date="2016-10" db="EMBL/GenBank/DDBJ databases">
        <authorList>
            <person name="de Groot N.N."/>
        </authorList>
    </citation>
    <scope>NUCLEOTIDE SEQUENCE [LARGE SCALE GENOMIC DNA]</scope>
    <source>
        <strain evidence="2 3">Nm146</strain>
    </source>
</reference>